<evidence type="ECO:0000313" key="2">
    <source>
        <dbReference type="EMBL" id="GBO03166.1"/>
    </source>
</evidence>
<feature type="region of interest" description="Disordered" evidence="1">
    <location>
        <begin position="55"/>
        <end position="95"/>
    </location>
</feature>
<keyword evidence="3" id="KW-1185">Reference proteome</keyword>
<sequence>MSPRSPLLEARQESSVISEKFRDDLLRHIPVVFFRSRSARAYPCTTRGDIAVNLPNGEVSRKSTPRSISSESRRISSMDLTSSSSPSALEARVPL</sequence>
<dbReference type="Proteomes" id="UP000499080">
    <property type="component" value="Unassembled WGS sequence"/>
</dbReference>
<feature type="compositionally biased region" description="Low complexity" evidence="1">
    <location>
        <begin position="77"/>
        <end position="87"/>
    </location>
</feature>
<dbReference type="EMBL" id="BGPR01030565">
    <property type="protein sequence ID" value="GBO03166.1"/>
    <property type="molecule type" value="Genomic_DNA"/>
</dbReference>
<protein>
    <submittedName>
        <fullName evidence="2">Uncharacterized protein</fullName>
    </submittedName>
</protein>
<dbReference type="AlphaFoldDB" id="A0A4Y2TVB2"/>
<accession>A0A4Y2TVB2</accession>
<evidence type="ECO:0000256" key="1">
    <source>
        <dbReference type="SAM" id="MobiDB-lite"/>
    </source>
</evidence>
<evidence type="ECO:0000313" key="3">
    <source>
        <dbReference type="Proteomes" id="UP000499080"/>
    </source>
</evidence>
<gene>
    <name evidence="2" type="ORF">AVEN_103275_1</name>
</gene>
<organism evidence="2 3">
    <name type="scientific">Araneus ventricosus</name>
    <name type="common">Orbweaver spider</name>
    <name type="synonym">Epeira ventricosa</name>
    <dbReference type="NCBI Taxonomy" id="182803"/>
    <lineage>
        <taxon>Eukaryota</taxon>
        <taxon>Metazoa</taxon>
        <taxon>Ecdysozoa</taxon>
        <taxon>Arthropoda</taxon>
        <taxon>Chelicerata</taxon>
        <taxon>Arachnida</taxon>
        <taxon>Araneae</taxon>
        <taxon>Araneomorphae</taxon>
        <taxon>Entelegynae</taxon>
        <taxon>Araneoidea</taxon>
        <taxon>Araneidae</taxon>
        <taxon>Araneus</taxon>
    </lineage>
</organism>
<name>A0A4Y2TVB2_ARAVE</name>
<comment type="caution">
    <text evidence="2">The sequence shown here is derived from an EMBL/GenBank/DDBJ whole genome shotgun (WGS) entry which is preliminary data.</text>
</comment>
<reference evidence="2 3" key="1">
    <citation type="journal article" date="2019" name="Sci. Rep.">
        <title>Orb-weaving spider Araneus ventricosus genome elucidates the spidroin gene catalogue.</title>
        <authorList>
            <person name="Kono N."/>
            <person name="Nakamura H."/>
            <person name="Ohtoshi R."/>
            <person name="Moran D.A.P."/>
            <person name="Shinohara A."/>
            <person name="Yoshida Y."/>
            <person name="Fujiwara M."/>
            <person name="Mori M."/>
            <person name="Tomita M."/>
            <person name="Arakawa K."/>
        </authorList>
    </citation>
    <scope>NUCLEOTIDE SEQUENCE [LARGE SCALE GENOMIC DNA]</scope>
</reference>
<proteinExistence type="predicted"/>